<dbReference type="SUPFAM" id="SSF56300">
    <property type="entry name" value="Metallo-dependent phosphatases"/>
    <property type="match status" value="1"/>
</dbReference>
<gene>
    <name evidence="2" type="ORF">NEF87_003824</name>
</gene>
<evidence type="ECO:0000259" key="1">
    <source>
        <dbReference type="Pfam" id="PF00149"/>
    </source>
</evidence>
<dbReference type="InterPro" id="IPR004843">
    <property type="entry name" value="Calcineurin-like_PHP"/>
</dbReference>
<keyword evidence="3" id="KW-1185">Reference proteome</keyword>
<name>A0ABY6HYB5_9ARCH</name>
<dbReference type="EMBL" id="CP104013">
    <property type="protein sequence ID" value="UYP47539.1"/>
    <property type="molecule type" value="Genomic_DNA"/>
</dbReference>
<proteinExistence type="predicted"/>
<protein>
    <recommendedName>
        <fullName evidence="1">Calcineurin-like phosphoesterase domain-containing protein</fullName>
    </recommendedName>
</protein>
<evidence type="ECO:0000313" key="2">
    <source>
        <dbReference type="EMBL" id="UYP47539.1"/>
    </source>
</evidence>
<accession>A0ABY6HYB5</accession>
<sequence length="243" mass="27767">MKIQIVSDLHLEFGDYTLPQCERDLLIVAGDVHVGKKAVSFLKEQLEWSPVVYILGNHEFYEHDIETITTFYKELHLPGLHVLDNSGFEMDCVRFLGCTLWTDANQQNAIDIQNVKGGLNDFRLIKNGDRIFTVQDSINRHLASVMWLSNELKKPYNGKTVIITHHLPSLRSIDPKYSFSALNYAFASDLDNIIVENAPTLWIHGHTHESANYQIGATKVICNPRGYYNEINSKFDPHLIINL</sequence>
<dbReference type="Pfam" id="PF00149">
    <property type="entry name" value="Metallophos"/>
    <property type="match status" value="1"/>
</dbReference>
<reference evidence="2" key="1">
    <citation type="submission" date="2022-09" db="EMBL/GenBank/DDBJ databases">
        <title>Actin cytoskeleton and complex cell architecture in an #Asgard archaeon.</title>
        <authorList>
            <person name="Ponce Toledo R.I."/>
            <person name="Schleper C."/>
            <person name="Rodrigues Oliveira T."/>
            <person name="Wollweber F."/>
            <person name="Xu J."/>
            <person name="Rittmann S."/>
            <person name="Klingl A."/>
            <person name="Pilhofer M."/>
        </authorList>
    </citation>
    <scope>NUCLEOTIDE SEQUENCE</scope>
    <source>
        <strain evidence="2">B-35</strain>
    </source>
</reference>
<dbReference type="PANTHER" id="PTHR37844:SF2">
    <property type="entry name" value="SER_THR PROTEIN PHOSPHATASE SUPERFAMILY (AFU_ORTHOLOGUE AFUA_1G14840)"/>
    <property type="match status" value="1"/>
</dbReference>
<feature type="domain" description="Calcineurin-like phosphoesterase" evidence="1">
    <location>
        <begin position="1"/>
        <end position="209"/>
    </location>
</feature>
<dbReference type="Gene3D" id="3.60.21.10">
    <property type="match status" value="1"/>
</dbReference>
<organism evidence="2 3">
    <name type="scientific">Candidatus Lokiarchaeum ossiferum</name>
    <dbReference type="NCBI Taxonomy" id="2951803"/>
    <lineage>
        <taxon>Archaea</taxon>
        <taxon>Promethearchaeati</taxon>
        <taxon>Promethearchaeota</taxon>
        <taxon>Promethearchaeia</taxon>
        <taxon>Promethearchaeales</taxon>
        <taxon>Promethearchaeaceae</taxon>
        <taxon>Candidatus Lokiarchaeum</taxon>
    </lineage>
</organism>
<dbReference type="InterPro" id="IPR029052">
    <property type="entry name" value="Metallo-depent_PP-like"/>
</dbReference>
<dbReference type="PANTHER" id="PTHR37844">
    <property type="entry name" value="SER/THR PROTEIN PHOSPHATASE SUPERFAMILY (AFU_ORTHOLOGUE AFUA_1G14840)"/>
    <property type="match status" value="1"/>
</dbReference>
<evidence type="ECO:0000313" key="3">
    <source>
        <dbReference type="Proteomes" id="UP001208689"/>
    </source>
</evidence>
<dbReference type="Proteomes" id="UP001208689">
    <property type="component" value="Chromosome"/>
</dbReference>